<dbReference type="InterPro" id="IPR003439">
    <property type="entry name" value="ABC_transporter-like_ATP-bd"/>
</dbReference>
<organism evidence="7 8">
    <name type="scientific">Hoeflea poritis</name>
    <dbReference type="NCBI Taxonomy" id="2993659"/>
    <lineage>
        <taxon>Bacteria</taxon>
        <taxon>Pseudomonadati</taxon>
        <taxon>Pseudomonadota</taxon>
        <taxon>Alphaproteobacteria</taxon>
        <taxon>Hyphomicrobiales</taxon>
        <taxon>Rhizobiaceae</taxon>
        <taxon>Hoeflea</taxon>
    </lineage>
</organism>
<proteinExistence type="inferred from homology"/>
<comment type="caution">
    <text evidence="7">The sequence shown here is derived from an EMBL/GenBank/DDBJ whole genome shotgun (WGS) entry which is preliminary data.</text>
</comment>
<feature type="domain" description="ABC transporter" evidence="6">
    <location>
        <begin position="17"/>
        <end position="271"/>
    </location>
</feature>
<dbReference type="RefSeq" id="WP_271089891.1">
    <property type="nucleotide sequence ID" value="NZ_JAPJZH010000007.1"/>
</dbReference>
<sequence>MTQQQPDTRKGEEKPMIEVGNVRKHFAVGNPLLAAMRGTTTLVKAVDGVDFSLRRGESVGLLGESGCGKTTMGRLLLKLEETTEGRILFEGEDLADCQGEQLKRFRTRAQMVFQNPFEALNPRFTIAQSLAEPLENAGIAKSEQADRIRSAMELVHLPNPDQFLSRFPHQMSGGQLQRVVMARALILEPSFVVADEPVSMLDVSVRAGILNLFREVRENLGLTAIYISHDLALVRYVCERTIVMYLGRIIEDGPTEDIVREPMHPYTKALVAAVPVPHPDQSHDALPIKAGAPDARNPPSGCRLRDRCPHAFERCALEEPKATKVGNRKVHCHLFDQ</sequence>
<dbReference type="GO" id="GO:0005524">
    <property type="term" value="F:ATP binding"/>
    <property type="evidence" value="ECO:0007669"/>
    <property type="project" value="UniProtKB-KW"/>
</dbReference>
<dbReference type="CDD" id="cd03257">
    <property type="entry name" value="ABC_NikE_OppD_transporters"/>
    <property type="match status" value="1"/>
</dbReference>
<dbReference type="SMART" id="SM00382">
    <property type="entry name" value="AAA"/>
    <property type="match status" value="1"/>
</dbReference>
<dbReference type="Pfam" id="PF00005">
    <property type="entry name" value="ABC_tran"/>
    <property type="match status" value="1"/>
</dbReference>
<dbReference type="NCBIfam" id="TIGR01727">
    <property type="entry name" value="oligo_HPY"/>
    <property type="match status" value="1"/>
</dbReference>
<dbReference type="Pfam" id="PF08352">
    <property type="entry name" value="oligo_HPY"/>
    <property type="match status" value="1"/>
</dbReference>
<dbReference type="Gene3D" id="3.40.50.300">
    <property type="entry name" value="P-loop containing nucleotide triphosphate hydrolases"/>
    <property type="match status" value="1"/>
</dbReference>
<keyword evidence="3" id="KW-0813">Transport</keyword>
<keyword evidence="5 7" id="KW-0067">ATP-binding</keyword>
<dbReference type="InterPro" id="IPR050319">
    <property type="entry name" value="ABC_transp_ATP-bind"/>
</dbReference>
<dbReference type="Proteomes" id="UP001148313">
    <property type="component" value="Unassembled WGS sequence"/>
</dbReference>
<dbReference type="InterPro" id="IPR017871">
    <property type="entry name" value="ABC_transporter-like_CS"/>
</dbReference>
<dbReference type="SUPFAM" id="SSF52540">
    <property type="entry name" value="P-loop containing nucleoside triphosphate hydrolases"/>
    <property type="match status" value="1"/>
</dbReference>
<evidence type="ECO:0000313" key="7">
    <source>
        <dbReference type="EMBL" id="MDA4846164.1"/>
    </source>
</evidence>
<gene>
    <name evidence="7" type="ORF">OOZ53_12435</name>
</gene>
<keyword evidence="4" id="KW-0547">Nucleotide-binding</keyword>
<dbReference type="PROSITE" id="PS00211">
    <property type="entry name" value="ABC_TRANSPORTER_1"/>
    <property type="match status" value="1"/>
</dbReference>
<dbReference type="InterPro" id="IPR003593">
    <property type="entry name" value="AAA+_ATPase"/>
</dbReference>
<evidence type="ECO:0000256" key="1">
    <source>
        <dbReference type="ARBA" id="ARBA00004417"/>
    </source>
</evidence>
<accession>A0ABT4VNA2</accession>
<reference evidence="7" key="1">
    <citation type="submission" date="2022-11" db="EMBL/GenBank/DDBJ databases">
        <title>Hoeflea poritis sp. nov., isolated from scleractinian coral Porites lutea.</title>
        <authorList>
            <person name="Zhang G."/>
            <person name="Wei Q."/>
            <person name="Cai L."/>
        </authorList>
    </citation>
    <scope>NUCLEOTIDE SEQUENCE</scope>
    <source>
        <strain evidence="7">E7-10</strain>
    </source>
</reference>
<name>A0ABT4VNA2_9HYPH</name>
<evidence type="ECO:0000259" key="6">
    <source>
        <dbReference type="PROSITE" id="PS50893"/>
    </source>
</evidence>
<dbReference type="PROSITE" id="PS50893">
    <property type="entry name" value="ABC_TRANSPORTER_2"/>
    <property type="match status" value="1"/>
</dbReference>
<protein>
    <submittedName>
        <fullName evidence="7">ABC transporter ATP-binding protein</fullName>
    </submittedName>
</protein>
<comment type="subcellular location">
    <subcellularLocation>
        <location evidence="1">Cell inner membrane</location>
        <topology evidence="1">Peripheral membrane protein</topology>
    </subcellularLocation>
</comment>
<dbReference type="InterPro" id="IPR027417">
    <property type="entry name" value="P-loop_NTPase"/>
</dbReference>
<dbReference type="InterPro" id="IPR013563">
    <property type="entry name" value="Oligopep_ABC_C"/>
</dbReference>
<evidence type="ECO:0000313" key="8">
    <source>
        <dbReference type="Proteomes" id="UP001148313"/>
    </source>
</evidence>
<dbReference type="PANTHER" id="PTHR43776">
    <property type="entry name" value="TRANSPORT ATP-BINDING PROTEIN"/>
    <property type="match status" value="1"/>
</dbReference>
<evidence type="ECO:0000256" key="3">
    <source>
        <dbReference type="ARBA" id="ARBA00022448"/>
    </source>
</evidence>
<evidence type="ECO:0000256" key="5">
    <source>
        <dbReference type="ARBA" id="ARBA00022840"/>
    </source>
</evidence>
<keyword evidence="8" id="KW-1185">Reference proteome</keyword>
<evidence type="ECO:0000256" key="4">
    <source>
        <dbReference type="ARBA" id="ARBA00022741"/>
    </source>
</evidence>
<dbReference type="EMBL" id="JAPJZH010000007">
    <property type="protein sequence ID" value="MDA4846164.1"/>
    <property type="molecule type" value="Genomic_DNA"/>
</dbReference>
<comment type="similarity">
    <text evidence="2">Belongs to the ABC transporter superfamily.</text>
</comment>
<evidence type="ECO:0000256" key="2">
    <source>
        <dbReference type="ARBA" id="ARBA00005417"/>
    </source>
</evidence>